<evidence type="ECO:0000259" key="1">
    <source>
        <dbReference type="Pfam" id="PF02900"/>
    </source>
</evidence>
<accession>A0A250DNA9</accession>
<gene>
    <name evidence="2" type="ORF">CKY39_22005</name>
</gene>
<dbReference type="InterPro" id="IPR004183">
    <property type="entry name" value="Xdiol_dOase_suB"/>
</dbReference>
<dbReference type="Pfam" id="PF02900">
    <property type="entry name" value="LigB"/>
    <property type="match status" value="1"/>
</dbReference>
<evidence type="ECO:0000313" key="3">
    <source>
        <dbReference type="Proteomes" id="UP000217154"/>
    </source>
</evidence>
<dbReference type="AlphaFoldDB" id="A0A250DNA9"/>
<evidence type="ECO:0000313" key="2">
    <source>
        <dbReference type="EMBL" id="ATA55601.1"/>
    </source>
</evidence>
<dbReference type="EMBL" id="CP023284">
    <property type="protein sequence ID" value="ATA55601.1"/>
    <property type="molecule type" value="Genomic_DNA"/>
</dbReference>
<name>A0A250DNA9_9BURK</name>
<dbReference type="KEGG" id="vbo:CKY39_22005"/>
<reference evidence="2 3" key="1">
    <citation type="submission" date="2017-09" db="EMBL/GenBank/DDBJ databases">
        <title>The diverse metabolic capabilities of V. boronicumulans make it an excellent choice for continued studies on novel biodegradation.</title>
        <authorList>
            <person name="Sun S."/>
        </authorList>
    </citation>
    <scope>NUCLEOTIDE SEQUENCE [LARGE SCALE GENOMIC DNA]</scope>
    <source>
        <strain evidence="2 3">J1</strain>
    </source>
</reference>
<dbReference type="Gene3D" id="3.40.830.10">
    <property type="entry name" value="LigB-like"/>
    <property type="match status" value="1"/>
</dbReference>
<proteinExistence type="predicted"/>
<sequence length="328" mass="36940">MAKVIMGIASSHSPALLMEPSAWLARAAQDDQNLFALHDFDGKRVSYQELLSRADPALTEQIVPEVMHKRHQANQAAMAELTRRLDAASPDLLIVLGDDHKEVFDEDNMPSISVFCGDSLPYKAQGIMKWKYDPRLNQELWYPQEERDYPVDAPRALRLIEGLMGAGFDPAHSRYMAAGQGMSHSFGYVYYKIMSEHTYPVVPISINTYYPPTQITPRRAYQLGQTIRRLIESWPDDLRVAIVSTGGLSHFVVDEQFDRDFLRVMASGDIEQHVALQLEKLQSGNSEFRCWSALAGAVEGMKMNLIDYIPCYRSPAGTGCAMAFATWE</sequence>
<dbReference type="GO" id="GO:0008198">
    <property type="term" value="F:ferrous iron binding"/>
    <property type="evidence" value="ECO:0007669"/>
    <property type="project" value="InterPro"/>
</dbReference>
<feature type="domain" description="Extradiol ring-cleavage dioxygenase class III enzyme subunit B" evidence="1">
    <location>
        <begin position="71"/>
        <end position="306"/>
    </location>
</feature>
<dbReference type="Proteomes" id="UP000217154">
    <property type="component" value="Chromosome"/>
</dbReference>
<protein>
    <recommendedName>
        <fullName evidence="1">Extradiol ring-cleavage dioxygenase class III enzyme subunit B domain-containing protein</fullName>
    </recommendedName>
</protein>
<dbReference type="SUPFAM" id="SSF53213">
    <property type="entry name" value="LigB-like"/>
    <property type="match status" value="1"/>
</dbReference>
<dbReference type="GO" id="GO:0016702">
    <property type="term" value="F:oxidoreductase activity, acting on single donors with incorporation of molecular oxygen, incorporation of two atoms of oxygen"/>
    <property type="evidence" value="ECO:0007669"/>
    <property type="project" value="UniProtKB-ARBA"/>
</dbReference>
<organism evidence="2 3">
    <name type="scientific">Variovorax boronicumulans</name>
    <dbReference type="NCBI Taxonomy" id="436515"/>
    <lineage>
        <taxon>Bacteria</taxon>
        <taxon>Pseudomonadati</taxon>
        <taxon>Pseudomonadota</taxon>
        <taxon>Betaproteobacteria</taxon>
        <taxon>Burkholderiales</taxon>
        <taxon>Comamonadaceae</taxon>
        <taxon>Variovorax</taxon>
    </lineage>
</organism>
<dbReference type="RefSeq" id="WP_095745951.1">
    <property type="nucleotide sequence ID" value="NZ_CP023284.1"/>
</dbReference>